<name>A0A0D0D2W4_9AGAM</name>
<keyword evidence="3" id="KW-1185">Reference proteome</keyword>
<protein>
    <submittedName>
        <fullName evidence="2">Uncharacterized protein</fullName>
    </submittedName>
</protein>
<evidence type="ECO:0000313" key="2">
    <source>
        <dbReference type="EMBL" id="KIK90817.1"/>
    </source>
</evidence>
<organism evidence="2 3">
    <name type="scientific">Paxillus rubicundulus Ve08.2h10</name>
    <dbReference type="NCBI Taxonomy" id="930991"/>
    <lineage>
        <taxon>Eukaryota</taxon>
        <taxon>Fungi</taxon>
        <taxon>Dikarya</taxon>
        <taxon>Basidiomycota</taxon>
        <taxon>Agaricomycotina</taxon>
        <taxon>Agaricomycetes</taxon>
        <taxon>Agaricomycetidae</taxon>
        <taxon>Boletales</taxon>
        <taxon>Paxilineae</taxon>
        <taxon>Paxillaceae</taxon>
        <taxon>Paxillus</taxon>
    </lineage>
</organism>
<accession>A0A0D0D2W4</accession>
<gene>
    <name evidence="2" type="ORF">PAXRUDRAFT_831352</name>
</gene>
<proteinExistence type="predicted"/>
<dbReference type="InParanoid" id="A0A0D0D2W4"/>
<dbReference type="EMBL" id="KN825467">
    <property type="protein sequence ID" value="KIK90817.1"/>
    <property type="molecule type" value="Genomic_DNA"/>
</dbReference>
<sequence length="67" mass="7370">MGASHIIIGSAGLTFKVHQAYARCGQVWACCKDQPRMQRRGGSQLKEAPRTSRLISHPQLIGRHQGS</sequence>
<dbReference type="Proteomes" id="UP000054538">
    <property type="component" value="Unassembled WGS sequence"/>
</dbReference>
<evidence type="ECO:0000256" key="1">
    <source>
        <dbReference type="SAM" id="MobiDB-lite"/>
    </source>
</evidence>
<dbReference type="HOGENOM" id="CLU_2813164_0_0_1"/>
<dbReference type="AlphaFoldDB" id="A0A0D0D2W4"/>
<evidence type="ECO:0000313" key="3">
    <source>
        <dbReference type="Proteomes" id="UP000054538"/>
    </source>
</evidence>
<reference evidence="2 3" key="1">
    <citation type="submission" date="2014-04" db="EMBL/GenBank/DDBJ databases">
        <authorList>
            <consortium name="DOE Joint Genome Institute"/>
            <person name="Kuo A."/>
            <person name="Kohler A."/>
            <person name="Jargeat P."/>
            <person name="Nagy L.G."/>
            <person name="Floudas D."/>
            <person name="Copeland A."/>
            <person name="Barry K.W."/>
            <person name="Cichocki N."/>
            <person name="Veneault-Fourrey C."/>
            <person name="LaButti K."/>
            <person name="Lindquist E.A."/>
            <person name="Lipzen A."/>
            <person name="Lundell T."/>
            <person name="Morin E."/>
            <person name="Murat C."/>
            <person name="Sun H."/>
            <person name="Tunlid A."/>
            <person name="Henrissat B."/>
            <person name="Grigoriev I.V."/>
            <person name="Hibbett D.S."/>
            <person name="Martin F."/>
            <person name="Nordberg H.P."/>
            <person name="Cantor M.N."/>
            <person name="Hua S.X."/>
        </authorList>
    </citation>
    <scope>NUCLEOTIDE SEQUENCE [LARGE SCALE GENOMIC DNA]</scope>
    <source>
        <strain evidence="2 3">Ve08.2h10</strain>
    </source>
</reference>
<reference evidence="3" key="2">
    <citation type="submission" date="2015-01" db="EMBL/GenBank/DDBJ databases">
        <title>Evolutionary Origins and Diversification of the Mycorrhizal Mutualists.</title>
        <authorList>
            <consortium name="DOE Joint Genome Institute"/>
            <consortium name="Mycorrhizal Genomics Consortium"/>
            <person name="Kohler A."/>
            <person name="Kuo A."/>
            <person name="Nagy L.G."/>
            <person name="Floudas D."/>
            <person name="Copeland A."/>
            <person name="Barry K.W."/>
            <person name="Cichocki N."/>
            <person name="Veneault-Fourrey C."/>
            <person name="LaButti K."/>
            <person name="Lindquist E.A."/>
            <person name="Lipzen A."/>
            <person name="Lundell T."/>
            <person name="Morin E."/>
            <person name="Murat C."/>
            <person name="Riley R."/>
            <person name="Ohm R."/>
            <person name="Sun H."/>
            <person name="Tunlid A."/>
            <person name="Henrissat B."/>
            <person name="Grigoriev I.V."/>
            <person name="Hibbett D.S."/>
            <person name="Martin F."/>
        </authorList>
    </citation>
    <scope>NUCLEOTIDE SEQUENCE [LARGE SCALE GENOMIC DNA]</scope>
    <source>
        <strain evidence="3">Ve08.2h10</strain>
    </source>
</reference>
<feature type="region of interest" description="Disordered" evidence="1">
    <location>
        <begin position="40"/>
        <end position="67"/>
    </location>
</feature>